<feature type="compositionally biased region" description="Low complexity" evidence="12">
    <location>
        <begin position="15"/>
        <end position="34"/>
    </location>
</feature>
<evidence type="ECO:0000256" key="9">
    <source>
        <dbReference type="ARBA" id="ARBA00023128"/>
    </source>
</evidence>
<dbReference type="PANTHER" id="PTHR12504">
    <property type="entry name" value="MITOCHONDRIAL IMPORT RECEPTOR SUBUNIT TOM22"/>
    <property type="match status" value="1"/>
</dbReference>
<evidence type="ECO:0000256" key="11">
    <source>
        <dbReference type="ARBA" id="ARBA00023170"/>
    </source>
</evidence>
<dbReference type="EMBL" id="QPFP01000001">
    <property type="protein sequence ID" value="TEB39923.1"/>
    <property type="molecule type" value="Genomic_DNA"/>
</dbReference>
<keyword evidence="7 13" id="KW-1133">Transmembrane helix</keyword>
<organism evidence="14 15">
    <name type="scientific">Coprinellus micaceus</name>
    <name type="common">Glistening ink-cap mushroom</name>
    <name type="synonym">Coprinus micaceus</name>
    <dbReference type="NCBI Taxonomy" id="71717"/>
    <lineage>
        <taxon>Eukaryota</taxon>
        <taxon>Fungi</taxon>
        <taxon>Dikarya</taxon>
        <taxon>Basidiomycota</taxon>
        <taxon>Agaricomycotina</taxon>
        <taxon>Agaricomycetes</taxon>
        <taxon>Agaricomycetidae</taxon>
        <taxon>Agaricales</taxon>
        <taxon>Agaricineae</taxon>
        <taxon>Psathyrellaceae</taxon>
        <taxon>Coprinellus</taxon>
    </lineage>
</organism>
<dbReference type="STRING" id="71717.A0A4Y7U0G8"/>
<evidence type="ECO:0000313" key="14">
    <source>
        <dbReference type="EMBL" id="TEB39923.1"/>
    </source>
</evidence>
<evidence type="ECO:0000256" key="7">
    <source>
        <dbReference type="ARBA" id="ARBA00022989"/>
    </source>
</evidence>
<keyword evidence="4 13" id="KW-0812">Transmembrane</keyword>
<feature type="transmembrane region" description="Helical" evidence="13">
    <location>
        <begin position="88"/>
        <end position="107"/>
    </location>
</feature>
<dbReference type="Pfam" id="PF04281">
    <property type="entry name" value="Tom22"/>
    <property type="match status" value="1"/>
</dbReference>
<comment type="subcellular location">
    <subcellularLocation>
        <location evidence="1">Mitochondrion outer membrane</location>
        <topology evidence="1">Single-pass membrane protein</topology>
    </subcellularLocation>
</comment>
<feature type="region of interest" description="Disordered" evidence="12">
    <location>
        <begin position="1"/>
        <end position="34"/>
    </location>
</feature>
<keyword evidence="9" id="KW-0496">Mitochondrion</keyword>
<accession>A0A4Y7U0G8</accession>
<keyword evidence="5" id="KW-1000">Mitochondrion outer membrane</keyword>
<name>A0A4Y7U0G8_COPMI</name>
<dbReference type="PANTHER" id="PTHR12504:SF0">
    <property type="entry name" value="MITOCHONDRIAL IMPORT RECEPTOR SUBUNIT TOM22 HOMOLOG"/>
    <property type="match status" value="1"/>
</dbReference>
<proteinExistence type="inferred from homology"/>
<protein>
    <submittedName>
        <fullName evidence="14">Mitochondrial import translocase, subunit Tom22</fullName>
    </submittedName>
</protein>
<dbReference type="CDD" id="cd22884">
    <property type="entry name" value="TOM22"/>
    <property type="match status" value="1"/>
</dbReference>
<evidence type="ECO:0000256" key="2">
    <source>
        <dbReference type="ARBA" id="ARBA00009874"/>
    </source>
</evidence>
<keyword evidence="8" id="KW-0811">Translocation</keyword>
<dbReference type="GO" id="GO:0005741">
    <property type="term" value="C:mitochondrial outer membrane"/>
    <property type="evidence" value="ECO:0007669"/>
    <property type="project" value="UniProtKB-SubCell"/>
</dbReference>
<evidence type="ECO:0000256" key="6">
    <source>
        <dbReference type="ARBA" id="ARBA00022927"/>
    </source>
</evidence>
<dbReference type="GO" id="GO:0006886">
    <property type="term" value="P:intracellular protein transport"/>
    <property type="evidence" value="ECO:0007669"/>
    <property type="project" value="InterPro"/>
</dbReference>
<comment type="similarity">
    <text evidence="2">Belongs to the Tom22 family.</text>
</comment>
<evidence type="ECO:0000313" key="15">
    <source>
        <dbReference type="Proteomes" id="UP000298030"/>
    </source>
</evidence>
<feature type="compositionally biased region" description="Basic and acidic residues" evidence="12">
    <location>
        <begin position="1"/>
        <end position="14"/>
    </location>
</feature>
<evidence type="ECO:0000256" key="13">
    <source>
        <dbReference type="SAM" id="Phobius"/>
    </source>
</evidence>
<keyword evidence="15" id="KW-1185">Reference proteome</keyword>
<keyword evidence="6" id="KW-0653">Protein transport</keyword>
<dbReference type="AlphaFoldDB" id="A0A4Y7U0G8"/>
<sequence length="157" mass="16560">MVKVEIVEEKDEHTSPNSPYASSSSSRTGSTDSLSSVESLDLNVDESVFDRVAALVDIVPPSTRHSIATKVSKTASVVKKTSKVVGNLVWIVTTSALLVVLPLALALEDDAKLAAQEREMLEQQQGAQASPKLLAGGPSPFPPADQQQPKGLVPPGF</sequence>
<keyword evidence="11" id="KW-0675">Receptor</keyword>
<gene>
    <name evidence="14" type="ORF">FA13DRAFT_1704068</name>
</gene>
<dbReference type="InterPro" id="IPR005683">
    <property type="entry name" value="Tom22"/>
</dbReference>
<evidence type="ECO:0000256" key="12">
    <source>
        <dbReference type="SAM" id="MobiDB-lite"/>
    </source>
</evidence>
<dbReference type="OrthoDB" id="10016939at2759"/>
<evidence type="ECO:0000256" key="1">
    <source>
        <dbReference type="ARBA" id="ARBA00004572"/>
    </source>
</evidence>
<keyword evidence="3" id="KW-0813">Transport</keyword>
<evidence type="ECO:0000256" key="8">
    <source>
        <dbReference type="ARBA" id="ARBA00023010"/>
    </source>
</evidence>
<dbReference type="Proteomes" id="UP000298030">
    <property type="component" value="Unassembled WGS sequence"/>
</dbReference>
<evidence type="ECO:0000256" key="10">
    <source>
        <dbReference type="ARBA" id="ARBA00023136"/>
    </source>
</evidence>
<evidence type="ECO:0000256" key="4">
    <source>
        <dbReference type="ARBA" id="ARBA00022692"/>
    </source>
</evidence>
<evidence type="ECO:0000256" key="5">
    <source>
        <dbReference type="ARBA" id="ARBA00022787"/>
    </source>
</evidence>
<feature type="region of interest" description="Disordered" evidence="12">
    <location>
        <begin position="118"/>
        <end position="157"/>
    </location>
</feature>
<reference evidence="14 15" key="1">
    <citation type="journal article" date="2019" name="Nat. Ecol. Evol.">
        <title>Megaphylogeny resolves global patterns of mushroom evolution.</title>
        <authorList>
            <person name="Varga T."/>
            <person name="Krizsan K."/>
            <person name="Foldi C."/>
            <person name="Dima B."/>
            <person name="Sanchez-Garcia M."/>
            <person name="Sanchez-Ramirez S."/>
            <person name="Szollosi G.J."/>
            <person name="Szarkandi J.G."/>
            <person name="Papp V."/>
            <person name="Albert L."/>
            <person name="Andreopoulos W."/>
            <person name="Angelini C."/>
            <person name="Antonin V."/>
            <person name="Barry K.W."/>
            <person name="Bougher N.L."/>
            <person name="Buchanan P."/>
            <person name="Buyck B."/>
            <person name="Bense V."/>
            <person name="Catcheside P."/>
            <person name="Chovatia M."/>
            <person name="Cooper J."/>
            <person name="Damon W."/>
            <person name="Desjardin D."/>
            <person name="Finy P."/>
            <person name="Geml J."/>
            <person name="Haridas S."/>
            <person name="Hughes K."/>
            <person name="Justo A."/>
            <person name="Karasinski D."/>
            <person name="Kautmanova I."/>
            <person name="Kiss B."/>
            <person name="Kocsube S."/>
            <person name="Kotiranta H."/>
            <person name="LaButti K.M."/>
            <person name="Lechner B.E."/>
            <person name="Liimatainen K."/>
            <person name="Lipzen A."/>
            <person name="Lukacs Z."/>
            <person name="Mihaltcheva S."/>
            <person name="Morgado L.N."/>
            <person name="Niskanen T."/>
            <person name="Noordeloos M.E."/>
            <person name="Ohm R.A."/>
            <person name="Ortiz-Santana B."/>
            <person name="Ovrebo C."/>
            <person name="Racz N."/>
            <person name="Riley R."/>
            <person name="Savchenko A."/>
            <person name="Shiryaev A."/>
            <person name="Soop K."/>
            <person name="Spirin V."/>
            <person name="Szebenyi C."/>
            <person name="Tomsovsky M."/>
            <person name="Tulloss R.E."/>
            <person name="Uehling J."/>
            <person name="Grigoriev I.V."/>
            <person name="Vagvolgyi C."/>
            <person name="Papp T."/>
            <person name="Martin F.M."/>
            <person name="Miettinen O."/>
            <person name="Hibbett D.S."/>
            <person name="Nagy L.G."/>
        </authorList>
    </citation>
    <scope>NUCLEOTIDE SEQUENCE [LARGE SCALE GENOMIC DNA]</scope>
    <source>
        <strain evidence="14 15">FP101781</strain>
    </source>
</reference>
<evidence type="ECO:0000256" key="3">
    <source>
        <dbReference type="ARBA" id="ARBA00022448"/>
    </source>
</evidence>
<keyword evidence="10 13" id="KW-0472">Membrane</keyword>
<comment type="caution">
    <text evidence="14">The sequence shown here is derived from an EMBL/GenBank/DDBJ whole genome shotgun (WGS) entry which is preliminary data.</text>
</comment>